<dbReference type="RefSeq" id="YP_009206716.1">
    <property type="nucleotide sequence ID" value="NC_028888.1"/>
</dbReference>
<reference evidence="1 2" key="1">
    <citation type="journal article" date="2016" name="Appl. Environ. Microbiol.">
        <title>Genomic Diversity of Phages Infecting Probiotic Strains of Lactobacillus paracasei.</title>
        <authorList>
            <person name="Mercanti D.J."/>
            <person name="Rousseau G.M."/>
            <person name="Capra M.L."/>
            <person name="Quiberoni A."/>
            <person name="Tremblay D.M."/>
            <person name="Labrie S.J."/>
            <person name="Moineau S."/>
        </authorList>
    </citation>
    <scope>NUCLEOTIDE SEQUENCE [LARGE SCALE GENOMIC DNA]</scope>
</reference>
<dbReference type="GeneID" id="26633200"/>
<evidence type="ECO:0000313" key="1">
    <source>
        <dbReference type="EMBL" id="ALJ97770.1"/>
    </source>
</evidence>
<keyword evidence="2" id="KW-1185">Reference proteome</keyword>
<dbReference type="Pfam" id="PF07750">
    <property type="entry name" value="GcrA"/>
    <property type="match status" value="1"/>
</dbReference>
<dbReference type="EMBL" id="KR905066">
    <property type="protein sequence ID" value="ALJ97770.1"/>
    <property type="molecule type" value="Genomic_DNA"/>
</dbReference>
<dbReference type="Gene3D" id="1.10.10.60">
    <property type="entry name" value="Homeodomain-like"/>
    <property type="match status" value="1"/>
</dbReference>
<sequence>MQWTDEQIGGIRKLASEGYTRRETADKLGISYDALQGKARRLGIEFQKPVKNEWDSAKTDRKSQPADRKVALNADGSQTVTALMRLKHEPNKDPRTLMELCGYDPDKFEMVLGDYKVYEQHSKEDGTVPQYSIHIRVKPKQGLSISEMVEAFNDKIIPVNYGMKKLGDRNLVIPLPDLHFGWTTFADLKDMVSQLREIIMDGYNEIVIEQLGDLFHSDQIHATQTVRGTQLDHANMRQAFHDAVKLFDQIIPLAIENSNRVSIKSVFGNHSGDLEYAFLYALIDRYPQVNVDLNDSNPATDWRCGYLLGHVGIMLAHGDVAKDKLTGLFPFEYKKIFNMAKTYELHSGHYHSERFKDDRGIMWRQLGTAKPNDPYEIKNGFTTGKHLLYAFVYDDERLRCTYELN</sequence>
<gene>
    <name evidence="1" type="ORF">CL1_60</name>
</gene>
<dbReference type="Proteomes" id="UP000201898">
    <property type="component" value="Segment"/>
</dbReference>
<evidence type="ECO:0000313" key="2">
    <source>
        <dbReference type="Proteomes" id="UP000201898"/>
    </source>
</evidence>
<accession>A0A0P0I7E6</accession>
<dbReference type="KEGG" id="vg:26633200"/>
<dbReference type="InterPro" id="IPR011681">
    <property type="entry name" value="GcrA"/>
</dbReference>
<organism evidence="1 2">
    <name type="scientific">Lactobacillus phage CL1</name>
    <dbReference type="NCBI Taxonomy" id="1739607"/>
    <lineage>
        <taxon>Viruses</taxon>
        <taxon>Duplodnaviria</taxon>
        <taxon>Heunggongvirae</taxon>
        <taxon>Uroviricota</taxon>
        <taxon>Caudoviricetes</taxon>
        <taxon>Colunavirus</taxon>
        <taxon>Colunavirus CL1</taxon>
    </lineage>
</organism>
<dbReference type="OrthoDB" id="2500at10239"/>
<name>A0A0P0I7E6_9CAUD</name>
<protein>
    <recommendedName>
        <fullName evidence="3">Phage protein</fullName>
    </recommendedName>
</protein>
<evidence type="ECO:0008006" key="3">
    <source>
        <dbReference type="Google" id="ProtNLM"/>
    </source>
</evidence>
<proteinExistence type="predicted"/>